<organism evidence="1 2">
    <name type="scientific">Hwangdonia seohaensis</name>
    <dbReference type="NCBI Taxonomy" id="1240727"/>
    <lineage>
        <taxon>Bacteria</taxon>
        <taxon>Pseudomonadati</taxon>
        <taxon>Bacteroidota</taxon>
        <taxon>Flavobacteriia</taxon>
        <taxon>Flavobacteriales</taxon>
        <taxon>Flavobacteriaceae</taxon>
        <taxon>Hwangdonia</taxon>
    </lineage>
</organism>
<accession>A0ABW3RD48</accession>
<gene>
    <name evidence="1" type="ORF">ACFQ2E_11400</name>
</gene>
<sequence length="50" mass="5778">MVFLISLFGMAQTKDSIQPQHEVFFDKLSKDSGTWIAKNPKYDVNKPNDF</sequence>
<dbReference type="EMBL" id="JBHTLJ010000003">
    <property type="protein sequence ID" value="MFD1163028.1"/>
    <property type="molecule type" value="Genomic_DNA"/>
</dbReference>
<reference evidence="2" key="1">
    <citation type="journal article" date="2019" name="Int. J. Syst. Evol. Microbiol.">
        <title>The Global Catalogue of Microorganisms (GCM) 10K type strain sequencing project: providing services to taxonomists for standard genome sequencing and annotation.</title>
        <authorList>
            <consortium name="The Broad Institute Genomics Platform"/>
            <consortium name="The Broad Institute Genome Sequencing Center for Infectious Disease"/>
            <person name="Wu L."/>
            <person name="Ma J."/>
        </authorList>
    </citation>
    <scope>NUCLEOTIDE SEQUENCE [LARGE SCALE GENOMIC DNA]</scope>
    <source>
        <strain evidence="2">CCUG 63246</strain>
    </source>
</reference>
<protein>
    <submittedName>
        <fullName evidence="1">Uncharacterized protein</fullName>
    </submittedName>
</protein>
<dbReference type="RefSeq" id="WP_311940056.1">
    <property type="nucleotide sequence ID" value="NZ_JAVSCK010000003.1"/>
</dbReference>
<keyword evidence="2" id="KW-1185">Reference proteome</keyword>
<proteinExistence type="predicted"/>
<name>A0ABW3RD48_9FLAO</name>
<evidence type="ECO:0000313" key="2">
    <source>
        <dbReference type="Proteomes" id="UP001597163"/>
    </source>
</evidence>
<evidence type="ECO:0000313" key="1">
    <source>
        <dbReference type="EMBL" id="MFD1163028.1"/>
    </source>
</evidence>
<comment type="caution">
    <text evidence="1">The sequence shown here is derived from an EMBL/GenBank/DDBJ whole genome shotgun (WGS) entry which is preliminary data.</text>
</comment>
<dbReference type="Proteomes" id="UP001597163">
    <property type="component" value="Unassembled WGS sequence"/>
</dbReference>